<feature type="transmembrane region" description="Helical" evidence="6">
    <location>
        <begin position="165"/>
        <end position="184"/>
    </location>
</feature>
<comment type="subcellular location">
    <subcellularLocation>
        <location evidence="1">Membrane</location>
        <topology evidence="1">Multi-pass membrane protein</topology>
    </subcellularLocation>
</comment>
<organism evidence="7 8">
    <name type="scientific">Lientehia hominis</name>
    <dbReference type="NCBI Taxonomy" id="2897778"/>
    <lineage>
        <taxon>Bacteria</taxon>
        <taxon>Bacillati</taxon>
        <taxon>Bacillota</taxon>
        <taxon>Clostridia</taxon>
        <taxon>Lachnospirales</taxon>
        <taxon>Lachnospiraceae</taxon>
        <taxon>Lientehia</taxon>
    </lineage>
</organism>
<comment type="similarity">
    <text evidence="2">Belongs to the autoinducer-2 exporter (AI-2E) (TC 2.A.86) family.</text>
</comment>
<proteinExistence type="inferred from homology"/>
<dbReference type="GO" id="GO:0016020">
    <property type="term" value="C:membrane"/>
    <property type="evidence" value="ECO:0007669"/>
    <property type="project" value="UniProtKB-SubCell"/>
</dbReference>
<dbReference type="PANTHER" id="PTHR21716:SF68">
    <property type="entry name" value="TRANSPORT PROTEIN YTVI-RELATED"/>
    <property type="match status" value="1"/>
</dbReference>
<sequence>MGQDGKGRKLSEKQKKALLVTGITAAVYISFKYLLPLVIPFLTAYWVALLVRPGSRWLHKKLRLKEGIWASLLVTAFSALLLTAVYFLGRLFLEQLFMAIRRLPVYTRYLCGWLDDLCCRCDDSLGFAKGTSLEFIYTQCENIMSRMGDMAGVFVMDNSMAVLKWVIKGGAFLAIVSIGSVLMVSSMGRIRRYRNISVFRQEITTVTGCLSRVGKAFFRTQILIMGLTCLVCGTGLYLLGNNYAVLLGVLIGLLDALPVFGTGTVLIPWAVFSVLLGNWAYAIGLTAIYAICYFLREVMEAKMMGGHMGIPPLEMLMSMYIGLMLFGVAGFILGPFGFMVIKELTEMYGGKGIRA</sequence>
<feature type="transmembrane region" description="Helical" evidence="6">
    <location>
        <begin position="67"/>
        <end position="88"/>
    </location>
</feature>
<dbReference type="InterPro" id="IPR002549">
    <property type="entry name" value="AI-2E-like"/>
</dbReference>
<evidence type="ECO:0000256" key="5">
    <source>
        <dbReference type="ARBA" id="ARBA00023136"/>
    </source>
</evidence>
<accession>A0AAP2RJV5</accession>
<evidence type="ECO:0000256" key="4">
    <source>
        <dbReference type="ARBA" id="ARBA00022989"/>
    </source>
</evidence>
<feature type="transmembrane region" description="Helical" evidence="6">
    <location>
        <begin position="316"/>
        <end position="341"/>
    </location>
</feature>
<feature type="transmembrane region" description="Helical" evidence="6">
    <location>
        <begin position="279"/>
        <end position="296"/>
    </location>
</feature>
<dbReference type="GO" id="GO:0055085">
    <property type="term" value="P:transmembrane transport"/>
    <property type="evidence" value="ECO:0007669"/>
    <property type="project" value="TreeGrafter"/>
</dbReference>
<feature type="transmembrane region" description="Helical" evidence="6">
    <location>
        <begin position="245"/>
        <end position="272"/>
    </location>
</feature>
<dbReference type="Proteomes" id="UP001299265">
    <property type="component" value="Unassembled WGS sequence"/>
</dbReference>
<comment type="caution">
    <text evidence="7">The sequence shown here is derived from an EMBL/GenBank/DDBJ whole genome shotgun (WGS) entry which is preliminary data.</text>
</comment>
<keyword evidence="3 6" id="KW-0812">Transmembrane</keyword>
<gene>
    <name evidence="7" type="ORF">LQE92_12100</name>
</gene>
<dbReference type="Pfam" id="PF01594">
    <property type="entry name" value="AI-2E_transport"/>
    <property type="match status" value="1"/>
</dbReference>
<dbReference type="PANTHER" id="PTHR21716">
    <property type="entry name" value="TRANSMEMBRANE PROTEIN"/>
    <property type="match status" value="1"/>
</dbReference>
<reference evidence="7 8" key="1">
    <citation type="submission" date="2021-11" db="EMBL/GenBank/DDBJ databases">
        <title>Lacrimispora sp. nov. NSJ-141 isolated from human feces.</title>
        <authorList>
            <person name="Abdugheni R."/>
        </authorList>
    </citation>
    <scope>NUCLEOTIDE SEQUENCE [LARGE SCALE GENOMIC DNA]</scope>
    <source>
        <strain evidence="7 8">NSJ-141</strain>
    </source>
</reference>
<keyword evidence="4 6" id="KW-1133">Transmembrane helix</keyword>
<evidence type="ECO:0000313" key="8">
    <source>
        <dbReference type="Proteomes" id="UP001299265"/>
    </source>
</evidence>
<evidence type="ECO:0000256" key="2">
    <source>
        <dbReference type="ARBA" id="ARBA00009773"/>
    </source>
</evidence>
<protein>
    <submittedName>
        <fullName evidence="7">AI-2E family transporter</fullName>
    </submittedName>
</protein>
<evidence type="ECO:0000256" key="1">
    <source>
        <dbReference type="ARBA" id="ARBA00004141"/>
    </source>
</evidence>
<name>A0AAP2RJV5_9FIRM</name>
<evidence type="ECO:0000256" key="6">
    <source>
        <dbReference type="SAM" id="Phobius"/>
    </source>
</evidence>
<keyword evidence="5 6" id="KW-0472">Membrane</keyword>
<dbReference type="EMBL" id="JAJNOR010000007">
    <property type="protein sequence ID" value="MCD2493357.1"/>
    <property type="molecule type" value="Genomic_DNA"/>
</dbReference>
<feature type="transmembrane region" description="Helical" evidence="6">
    <location>
        <begin position="222"/>
        <end position="239"/>
    </location>
</feature>
<dbReference type="RefSeq" id="WP_231063213.1">
    <property type="nucleotide sequence ID" value="NZ_JAJNOR010000007.1"/>
</dbReference>
<keyword evidence="8" id="KW-1185">Reference proteome</keyword>
<evidence type="ECO:0000256" key="3">
    <source>
        <dbReference type="ARBA" id="ARBA00022692"/>
    </source>
</evidence>
<evidence type="ECO:0000313" key="7">
    <source>
        <dbReference type="EMBL" id="MCD2493357.1"/>
    </source>
</evidence>
<dbReference type="AlphaFoldDB" id="A0AAP2RJV5"/>